<dbReference type="AlphaFoldDB" id="X1QES0"/>
<dbReference type="EMBL" id="BARV01040368">
    <property type="protein sequence ID" value="GAI53331.1"/>
    <property type="molecule type" value="Genomic_DNA"/>
</dbReference>
<evidence type="ECO:0000313" key="1">
    <source>
        <dbReference type="EMBL" id="GAI53331.1"/>
    </source>
</evidence>
<comment type="caution">
    <text evidence="1">The sequence shown here is derived from an EMBL/GenBank/DDBJ whole genome shotgun (WGS) entry which is preliminary data.</text>
</comment>
<sequence>MPRTVDEALDQVTDETGIDPRDFRQAVAFANTSELVQFMNSPYPGRPYWGALLKGSFAEKRMMLTIAGLFGREFENYRYN</sequence>
<reference evidence="1" key="1">
    <citation type="journal article" date="2014" name="Front. Microbiol.">
        <title>High frequency of phylogenetically diverse reductive dehalogenase-homologous genes in deep subseafloor sedimentary metagenomes.</title>
        <authorList>
            <person name="Kawai M."/>
            <person name="Futagami T."/>
            <person name="Toyoda A."/>
            <person name="Takaki Y."/>
            <person name="Nishi S."/>
            <person name="Hori S."/>
            <person name="Arai W."/>
            <person name="Tsubouchi T."/>
            <person name="Morono Y."/>
            <person name="Uchiyama I."/>
            <person name="Ito T."/>
            <person name="Fujiyama A."/>
            <person name="Inagaki F."/>
            <person name="Takami H."/>
        </authorList>
    </citation>
    <scope>NUCLEOTIDE SEQUENCE</scope>
    <source>
        <strain evidence="1">Expedition CK06-06</strain>
    </source>
</reference>
<name>X1QES0_9ZZZZ</name>
<proteinExistence type="predicted"/>
<organism evidence="1">
    <name type="scientific">marine sediment metagenome</name>
    <dbReference type="NCBI Taxonomy" id="412755"/>
    <lineage>
        <taxon>unclassified sequences</taxon>
        <taxon>metagenomes</taxon>
        <taxon>ecological metagenomes</taxon>
    </lineage>
</organism>
<accession>X1QES0</accession>
<gene>
    <name evidence="1" type="ORF">S06H3_61527</name>
</gene>
<protein>
    <submittedName>
        <fullName evidence="1">Uncharacterized protein</fullName>
    </submittedName>
</protein>
<feature type="non-terminal residue" evidence="1">
    <location>
        <position position="80"/>
    </location>
</feature>